<dbReference type="PANTHER" id="PTHR31944:SF131">
    <property type="entry name" value="HEME-RESPONSIVE ZINC FINGER TRANSCRIPTION FACTOR HAP1"/>
    <property type="match status" value="1"/>
</dbReference>
<accession>A0AAD9AXJ7</accession>
<evidence type="ECO:0000256" key="11">
    <source>
        <dbReference type="ARBA" id="ARBA00023015"/>
    </source>
</evidence>
<feature type="region of interest" description="Disordered" evidence="18">
    <location>
        <begin position="34"/>
        <end position="99"/>
    </location>
</feature>
<dbReference type="CDD" id="cd12148">
    <property type="entry name" value="fungal_TF_MHR"/>
    <property type="match status" value="1"/>
</dbReference>
<dbReference type="InterPro" id="IPR036642">
    <property type="entry name" value="Cyt_bc1_su8_sf"/>
</dbReference>
<gene>
    <name evidence="20" type="ORF">CCHR01_01089</name>
</gene>
<dbReference type="Proteomes" id="UP001243330">
    <property type="component" value="Unassembled WGS sequence"/>
</dbReference>
<keyword evidence="9 17" id="KW-0249">Electron transport</keyword>
<feature type="compositionally biased region" description="Pro residues" evidence="18">
    <location>
        <begin position="85"/>
        <end position="95"/>
    </location>
</feature>
<evidence type="ECO:0000313" key="21">
    <source>
        <dbReference type="Proteomes" id="UP001243330"/>
    </source>
</evidence>
<protein>
    <recommendedName>
        <fullName evidence="17">Cytochrome b-c1 complex subunit 8</fullName>
    </recommendedName>
    <alternativeName>
        <fullName evidence="17">Complex III subunit 8</fullName>
    </alternativeName>
</protein>
<evidence type="ECO:0000256" key="12">
    <source>
        <dbReference type="ARBA" id="ARBA00023125"/>
    </source>
</evidence>
<dbReference type="GO" id="GO:0008270">
    <property type="term" value="F:zinc ion binding"/>
    <property type="evidence" value="ECO:0007669"/>
    <property type="project" value="InterPro"/>
</dbReference>
<evidence type="ECO:0000256" key="4">
    <source>
        <dbReference type="ARBA" id="ARBA00022660"/>
    </source>
</evidence>
<dbReference type="GO" id="GO:0001228">
    <property type="term" value="F:DNA-binding transcription activator activity, RNA polymerase II-specific"/>
    <property type="evidence" value="ECO:0007669"/>
    <property type="project" value="TreeGrafter"/>
</dbReference>
<evidence type="ECO:0000259" key="19">
    <source>
        <dbReference type="PROSITE" id="PS50048"/>
    </source>
</evidence>
<dbReference type="FunFam" id="1.20.5.210:FF:000001">
    <property type="entry name" value="Cytochrome b-c1 complex subunit 8"/>
    <property type="match status" value="1"/>
</dbReference>
<evidence type="ECO:0000256" key="10">
    <source>
        <dbReference type="ARBA" id="ARBA00022989"/>
    </source>
</evidence>
<dbReference type="PROSITE" id="PS00463">
    <property type="entry name" value="ZN2_CY6_FUNGAL_1"/>
    <property type="match status" value="1"/>
</dbReference>
<keyword evidence="3 17" id="KW-0813">Transport</keyword>
<dbReference type="SUPFAM" id="SSF81508">
    <property type="entry name" value="Ubiquinone-binding protein QP-C of cytochrome bc1 complex (Ubiquinol-cytochrome c reductase)"/>
    <property type="match status" value="1"/>
</dbReference>
<name>A0AAD9AXJ7_9PEZI</name>
<dbReference type="SMART" id="SM00066">
    <property type="entry name" value="GAL4"/>
    <property type="match status" value="1"/>
</dbReference>
<reference evidence="20" key="1">
    <citation type="submission" date="2023-01" db="EMBL/GenBank/DDBJ databases">
        <title>Colletotrichum chrysophilum M932 genome sequence.</title>
        <authorList>
            <person name="Baroncelli R."/>
        </authorList>
    </citation>
    <scope>NUCLEOTIDE SEQUENCE</scope>
    <source>
        <strain evidence="20">M932</strain>
    </source>
</reference>
<evidence type="ECO:0000256" key="5">
    <source>
        <dbReference type="ARBA" id="ARBA00022692"/>
    </source>
</evidence>
<evidence type="ECO:0000256" key="13">
    <source>
        <dbReference type="ARBA" id="ARBA00023128"/>
    </source>
</evidence>
<keyword evidence="14" id="KW-0472">Membrane</keyword>
<evidence type="ECO:0000256" key="2">
    <source>
        <dbReference type="ARBA" id="ARBA00007668"/>
    </source>
</evidence>
<dbReference type="InterPro" id="IPR007219">
    <property type="entry name" value="XnlR_reg_dom"/>
</dbReference>
<keyword evidence="11" id="KW-0805">Transcription regulation</keyword>
<evidence type="ECO:0000256" key="1">
    <source>
        <dbReference type="ARBA" id="ARBA00004434"/>
    </source>
</evidence>
<evidence type="ECO:0000256" key="17">
    <source>
        <dbReference type="RuleBase" id="RU368118"/>
    </source>
</evidence>
<keyword evidence="8" id="KW-0862">Zinc</keyword>
<dbReference type="InterPro" id="IPR004205">
    <property type="entry name" value="Cyt_bc1_su8"/>
</dbReference>
<feature type="domain" description="Zn(2)-C6 fungal-type" evidence="19">
    <location>
        <begin position="18"/>
        <end position="48"/>
    </location>
</feature>
<evidence type="ECO:0000313" key="20">
    <source>
        <dbReference type="EMBL" id="KAK1856341.1"/>
    </source>
</evidence>
<comment type="caution">
    <text evidence="20">The sequence shown here is derived from an EMBL/GenBank/DDBJ whole genome shotgun (WGS) entry which is preliminary data.</text>
</comment>
<keyword evidence="13 17" id="KW-0496">Mitochondrion</keyword>
<dbReference type="GO" id="GO:0006351">
    <property type="term" value="P:DNA-templated transcription"/>
    <property type="evidence" value="ECO:0007669"/>
    <property type="project" value="InterPro"/>
</dbReference>
<sequence>MEGSYQTKFRIRRRRTLACTECRRRKLRCDHQRPCSSCQRSKNRVCTYPEPSSSARWKSPPEMQQSPSRDESAQPEAAETVPLPSQQPDPPPPQPVSECGIWHSSSLGSVLISRPSASTWNGETVVGESPTHAAEGARAELDGSPTIATLTDVSVPPTLLMAKSRYFSPGHWLHSVILNLPALKWLDEEVSQQGECWRGLQRCRVLGESLKAQRLLLRFPGQYGSHLPDKDASSKLLENYLRTFETVYRVVHVPTLKGEYEAFLKNNENPNTSFIVTLQLCMALGACVNDDTFSFRPQALQWIHEAREWLESSEKRRLTMSGIQIMCLVHLAQQATESLYGDRVWILNGTLLRSAMCIGLHRDPAKLPRMSAFQAQMRRRLWLTVMELVLDASVESGQPPFISEDDYDCELPADLNDGQIGPDIETLPALNTTTTFTDMSLQIALSRSIGVRLSVAKHWSKIKPNGGYASVLQLGTELVAARQLLNKTLSSLRPEASQFQHRFCDTILTRYLFTLHMPFVPLSNPLFCHSHKTCVDAALEVSYLTLPASYPDNPFVEAIRMVSGIKEPCPDFDRLVTCGSGSFRITKHLATSILAADLAVRVAENGVSKPGSALRIAEERWLLRAGVEWAEARIRAGQDNVKDYVFFAVVLAGVEAQMSGESAEGAMEQMGREVIDKCVEILTEIVGDHAVPQGSYPSVALEDGELDMMGTFWSSDFSGIGWMDSIFWARSLKAESEDRPEDTDKRSRFILEGLAHKQQDNLRLFRFSSQDRTSQLEDTAFEIRLGVVMADSAPGGQKQSGIITYGIAPNRLNPLAGAAHNAVFNVWRRFASHFWYVAPPMVAGWYVMYWADERNRYLNSKAGRLEFRDSQP</sequence>
<dbReference type="SUPFAM" id="SSF57701">
    <property type="entry name" value="Zn2/Cys6 DNA-binding domain"/>
    <property type="match status" value="1"/>
</dbReference>
<dbReference type="PANTHER" id="PTHR31944">
    <property type="entry name" value="HEME-RESPONSIVE ZINC FINGER TRANSCRIPTION FACTOR HAP1"/>
    <property type="match status" value="1"/>
</dbReference>
<dbReference type="InterPro" id="IPR051430">
    <property type="entry name" value="Fungal_TF_Env_Response"/>
</dbReference>
<dbReference type="GO" id="GO:0005634">
    <property type="term" value="C:nucleus"/>
    <property type="evidence" value="ECO:0007669"/>
    <property type="project" value="TreeGrafter"/>
</dbReference>
<dbReference type="Gene3D" id="4.10.240.10">
    <property type="entry name" value="Zn(2)-C6 fungal-type DNA-binding domain"/>
    <property type="match status" value="1"/>
</dbReference>
<evidence type="ECO:0000256" key="16">
    <source>
        <dbReference type="ARBA" id="ARBA00023242"/>
    </source>
</evidence>
<dbReference type="InterPro" id="IPR001138">
    <property type="entry name" value="Zn2Cys6_DnaBD"/>
</dbReference>
<keyword evidence="5" id="KW-0812">Transmembrane</keyword>
<keyword evidence="7 17" id="KW-0999">Mitochondrion inner membrane</keyword>
<evidence type="ECO:0000256" key="7">
    <source>
        <dbReference type="ARBA" id="ARBA00022792"/>
    </source>
</evidence>
<dbReference type="InterPro" id="IPR036864">
    <property type="entry name" value="Zn2-C6_fun-type_DNA-bd_sf"/>
</dbReference>
<comment type="function">
    <text evidence="17">Component of the ubiquinol-cytochrome c oxidoreductase, a multisubunit transmembrane complex that is part of the mitochondrial electron transport chain which drives oxidative phosphorylation. The complex plays an important role in the uptake of multiple carbon sources present in different host niches.</text>
</comment>
<evidence type="ECO:0000256" key="9">
    <source>
        <dbReference type="ARBA" id="ARBA00022982"/>
    </source>
</evidence>
<dbReference type="GO" id="GO:0006122">
    <property type="term" value="P:mitochondrial electron transport, ubiquinol to cytochrome c"/>
    <property type="evidence" value="ECO:0007669"/>
    <property type="project" value="UniProtKB-UniRule"/>
</dbReference>
<dbReference type="Gene3D" id="1.20.5.210">
    <property type="entry name" value="Cytochrome b-c1 complex subunit 8"/>
    <property type="match status" value="1"/>
</dbReference>
<dbReference type="PROSITE" id="PS50048">
    <property type="entry name" value="ZN2_CY6_FUNGAL_2"/>
    <property type="match status" value="1"/>
</dbReference>
<dbReference type="GO" id="GO:0000978">
    <property type="term" value="F:RNA polymerase II cis-regulatory region sequence-specific DNA binding"/>
    <property type="evidence" value="ECO:0007669"/>
    <property type="project" value="TreeGrafter"/>
</dbReference>
<evidence type="ECO:0000256" key="18">
    <source>
        <dbReference type="SAM" id="MobiDB-lite"/>
    </source>
</evidence>
<dbReference type="AlphaFoldDB" id="A0AAD9AXJ7"/>
<keyword evidence="21" id="KW-1185">Reference proteome</keyword>
<comment type="subunit">
    <text evidence="17">Component of the ubiquinol-cytochrome c oxidoreductase (cytochrome b-c1 complex, complex III, CIII), a multisubunit enzyme composed of 3 respiratory subunits cytochrome b, cytochrome c1 and Rieske protein, 2 core protein subunits, and additional low-molecular weight protein subunits. The complex exists as an obligatory dimer and forms supercomplexes (SCs) in the inner mitochondrial membrane with cytochrome c oxidase (complex IV, CIV).</text>
</comment>
<feature type="compositionally biased region" description="Polar residues" evidence="18">
    <location>
        <begin position="50"/>
        <end position="67"/>
    </location>
</feature>
<dbReference type="GO" id="GO:0005743">
    <property type="term" value="C:mitochondrial inner membrane"/>
    <property type="evidence" value="ECO:0007669"/>
    <property type="project" value="UniProtKB-SubCell"/>
</dbReference>
<dbReference type="EMBL" id="JAQOWY010000010">
    <property type="protein sequence ID" value="KAK1856341.1"/>
    <property type="molecule type" value="Genomic_DNA"/>
</dbReference>
<dbReference type="Pfam" id="PF00172">
    <property type="entry name" value="Zn_clus"/>
    <property type="match status" value="1"/>
</dbReference>
<keyword evidence="10" id="KW-1133">Transmembrane helix</keyword>
<dbReference type="SMART" id="SM00906">
    <property type="entry name" value="Fungal_trans"/>
    <property type="match status" value="1"/>
</dbReference>
<evidence type="ECO:0000256" key="8">
    <source>
        <dbReference type="ARBA" id="ARBA00022833"/>
    </source>
</evidence>
<evidence type="ECO:0000256" key="14">
    <source>
        <dbReference type="ARBA" id="ARBA00023136"/>
    </source>
</evidence>
<keyword evidence="16" id="KW-0539">Nucleus</keyword>
<organism evidence="20 21">
    <name type="scientific">Colletotrichum chrysophilum</name>
    <dbReference type="NCBI Taxonomy" id="1836956"/>
    <lineage>
        <taxon>Eukaryota</taxon>
        <taxon>Fungi</taxon>
        <taxon>Dikarya</taxon>
        <taxon>Ascomycota</taxon>
        <taxon>Pezizomycotina</taxon>
        <taxon>Sordariomycetes</taxon>
        <taxon>Hypocreomycetidae</taxon>
        <taxon>Glomerellales</taxon>
        <taxon>Glomerellaceae</taxon>
        <taxon>Colletotrichum</taxon>
        <taxon>Colletotrichum gloeosporioides species complex</taxon>
    </lineage>
</organism>
<keyword evidence="4 17" id="KW-0679">Respiratory chain</keyword>
<proteinExistence type="inferred from homology"/>
<keyword evidence="6" id="KW-0479">Metal-binding</keyword>
<dbReference type="GO" id="GO:0045275">
    <property type="term" value="C:respiratory chain complex III"/>
    <property type="evidence" value="ECO:0007669"/>
    <property type="project" value="UniProtKB-UniRule"/>
</dbReference>
<dbReference type="Pfam" id="PF02939">
    <property type="entry name" value="UcrQ"/>
    <property type="match status" value="1"/>
</dbReference>
<evidence type="ECO:0000256" key="3">
    <source>
        <dbReference type="ARBA" id="ARBA00022448"/>
    </source>
</evidence>
<keyword evidence="12" id="KW-0238">DNA-binding</keyword>
<comment type="subcellular location">
    <subcellularLocation>
        <location evidence="1 17">Mitochondrion inner membrane</location>
        <topology evidence="1 17">Single-pass membrane protein</topology>
    </subcellularLocation>
</comment>
<evidence type="ECO:0000256" key="15">
    <source>
        <dbReference type="ARBA" id="ARBA00023163"/>
    </source>
</evidence>
<comment type="similarity">
    <text evidence="2 17">Belongs to the UQCRQ/QCR8 family.</text>
</comment>
<dbReference type="CDD" id="cd00067">
    <property type="entry name" value="GAL4"/>
    <property type="match status" value="1"/>
</dbReference>
<keyword evidence="15" id="KW-0804">Transcription</keyword>
<evidence type="ECO:0000256" key="6">
    <source>
        <dbReference type="ARBA" id="ARBA00022723"/>
    </source>
</evidence>
<dbReference type="Pfam" id="PF04082">
    <property type="entry name" value="Fungal_trans"/>
    <property type="match status" value="1"/>
</dbReference>